<dbReference type="PROSITE" id="PS50825">
    <property type="entry name" value="HYR"/>
    <property type="match status" value="2"/>
</dbReference>
<gene>
    <name evidence="3" type="primary">Svep1</name>
    <name evidence="3" type="ORF">AWC38_SpisGene802</name>
</gene>
<dbReference type="InterPro" id="IPR003410">
    <property type="entry name" value="HYR_dom"/>
</dbReference>
<dbReference type="Pfam" id="PF02494">
    <property type="entry name" value="HYR"/>
    <property type="match status" value="2"/>
</dbReference>
<organism evidence="3 4">
    <name type="scientific">Stylophora pistillata</name>
    <name type="common">Smooth cauliflower coral</name>
    <dbReference type="NCBI Taxonomy" id="50429"/>
    <lineage>
        <taxon>Eukaryota</taxon>
        <taxon>Metazoa</taxon>
        <taxon>Cnidaria</taxon>
        <taxon>Anthozoa</taxon>
        <taxon>Hexacorallia</taxon>
        <taxon>Scleractinia</taxon>
        <taxon>Astrocoeniina</taxon>
        <taxon>Pocilloporidae</taxon>
        <taxon>Stylophora</taxon>
    </lineage>
</organism>
<keyword evidence="1" id="KW-0677">Repeat</keyword>
<evidence type="ECO:0000313" key="4">
    <source>
        <dbReference type="Proteomes" id="UP000225706"/>
    </source>
</evidence>
<sequence length="333" mass="37218">MELGVEKPTNVWDVFVTGLLCYLDIRRPDMNCPSDITVIAKPGRPSEVVSWKIEVDDNSIPVDPEAKVTVHSSHVSPHNFTIGRHYVQTTAADNRGNKAECWFLVIVRDLEPPTCSFCPSDIVKEANSLKERVTWKLPICSDNSHLPPIIRSNRQNGDIFGAPGKYKIQYTVKDFDFKEPNIYTGCSFMITLKRAKCPKYPPPKNGALVCLNHADDGSQIFCQVACKHGTDFVTNPSVLYACPASGEWLPLAYLPNTSGKLPWPDCAMGAGPSTMKTFRGGISEFFYNANQKPSEVERELKDNFLKLAQGKLVSPFLCKMKNYCKSENVRVYV</sequence>
<protein>
    <submittedName>
        <fullName evidence="3">Sushi, von Willebrand factor type A, EGF and pentraxin domain-containing protein 1</fullName>
    </submittedName>
</protein>
<dbReference type="Proteomes" id="UP000225706">
    <property type="component" value="Unassembled WGS sequence"/>
</dbReference>
<keyword evidence="4" id="KW-1185">Reference proteome</keyword>
<reference evidence="4" key="1">
    <citation type="journal article" date="2017" name="bioRxiv">
        <title>Comparative analysis of the genomes of Stylophora pistillata and Acropora digitifera provides evidence for extensive differences between species of corals.</title>
        <authorList>
            <person name="Voolstra C.R."/>
            <person name="Li Y."/>
            <person name="Liew Y.J."/>
            <person name="Baumgarten S."/>
            <person name="Zoccola D."/>
            <person name="Flot J.-F."/>
            <person name="Tambutte S."/>
            <person name="Allemand D."/>
            <person name="Aranda M."/>
        </authorList>
    </citation>
    <scope>NUCLEOTIDE SEQUENCE [LARGE SCALE GENOMIC DNA]</scope>
</reference>
<dbReference type="PANTHER" id="PTHR24273">
    <property type="entry name" value="FI04643P-RELATED"/>
    <property type="match status" value="1"/>
</dbReference>
<feature type="domain" description="HYR" evidence="2">
    <location>
        <begin position="110"/>
        <end position="194"/>
    </location>
</feature>
<dbReference type="PANTHER" id="PTHR24273:SF32">
    <property type="entry name" value="HYALIN"/>
    <property type="match status" value="1"/>
</dbReference>
<accession>A0A2B4SYX8</accession>
<dbReference type="EMBL" id="LSMT01000005">
    <property type="protein sequence ID" value="PFX34293.1"/>
    <property type="molecule type" value="Genomic_DNA"/>
</dbReference>
<dbReference type="OrthoDB" id="5982450at2759"/>
<dbReference type="AlphaFoldDB" id="A0A2B4SYX8"/>
<comment type="caution">
    <text evidence="3">The sequence shown here is derived from an EMBL/GenBank/DDBJ whole genome shotgun (WGS) entry which is preliminary data.</text>
</comment>
<evidence type="ECO:0000313" key="3">
    <source>
        <dbReference type="EMBL" id="PFX34293.1"/>
    </source>
</evidence>
<feature type="domain" description="HYR" evidence="2">
    <location>
        <begin position="23"/>
        <end position="109"/>
    </location>
</feature>
<evidence type="ECO:0000259" key="2">
    <source>
        <dbReference type="PROSITE" id="PS50825"/>
    </source>
</evidence>
<dbReference type="STRING" id="50429.A0A2B4SYX8"/>
<proteinExistence type="predicted"/>
<evidence type="ECO:0000256" key="1">
    <source>
        <dbReference type="ARBA" id="ARBA00022737"/>
    </source>
</evidence>
<name>A0A2B4SYX8_STYPI</name>